<organism evidence="1 2">
    <name type="scientific">Microscilla marina ATCC 23134</name>
    <dbReference type="NCBI Taxonomy" id="313606"/>
    <lineage>
        <taxon>Bacteria</taxon>
        <taxon>Pseudomonadati</taxon>
        <taxon>Bacteroidota</taxon>
        <taxon>Cytophagia</taxon>
        <taxon>Cytophagales</taxon>
        <taxon>Microscillaceae</taxon>
        <taxon>Microscilla</taxon>
    </lineage>
</organism>
<dbReference type="EMBL" id="AAWS01000006">
    <property type="protein sequence ID" value="EAY30434.1"/>
    <property type="molecule type" value="Genomic_DNA"/>
</dbReference>
<dbReference type="AlphaFoldDB" id="A1ZG17"/>
<proteinExistence type="predicted"/>
<accession>A1ZG17</accession>
<dbReference type="Proteomes" id="UP000004095">
    <property type="component" value="Unassembled WGS sequence"/>
</dbReference>
<evidence type="ECO:0000313" key="1">
    <source>
        <dbReference type="EMBL" id="EAY30434.1"/>
    </source>
</evidence>
<sequence length="154" mass="17930">MMKQKQSNGYLVNKNPVRHMDTILKNQYVTIYIDRTKLLINDVWNTTSAVMSSDDFKDILYTWKNCIIENRLNKALIDARKMAYLVAPEMQTWIAENINEPAQKAGLRQVATILPSGVFEKVALTQTMKEFQQNQSFQRQVFANELLAKDWLQL</sequence>
<protein>
    <submittedName>
        <fullName evidence="1">Uncharacterized protein</fullName>
    </submittedName>
</protein>
<evidence type="ECO:0000313" key="2">
    <source>
        <dbReference type="Proteomes" id="UP000004095"/>
    </source>
</evidence>
<comment type="caution">
    <text evidence="1">The sequence shown here is derived from an EMBL/GenBank/DDBJ whole genome shotgun (WGS) entry which is preliminary data.</text>
</comment>
<reference evidence="1 2" key="1">
    <citation type="submission" date="2007-01" db="EMBL/GenBank/DDBJ databases">
        <authorList>
            <person name="Haygood M."/>
            <person name="Podell S."/>
            <person name="Anderson C."/>
            <person name="Hopkinson B."/>
            <person name="Roe K."/>
            <person name="Barbeau K."/>
            <person name="Gaasterland T."/>
            <person name="Ferriera S."/>
            <person name="Johnson J."/>
            <person name="Kravitz S."/>
            <person name="Beeson K."/>
            <person name="Sutton G."/>
            <person name="Rogers Y.-H."/>
            <person name="Friedman R."/>
            <person name="Frazier M."/>
            <person name="Venter J.C."/>
        </authorList>
    </citation>
    <scope>NUCLEOTIDE SEQUENCE [LARGE SCALE GENOMIC DNA]</scope>
    <source>
        <strain evidence="1 2">ATCC 23134</strain>
    </source>
</reference>
<name>A1ZG17_MICM2</name>
<keyword evidence="2" id="KW-1185">Reference proteome</keyword>
<gene>
    <name evidence="1" type="ORF">M23134_03070</name>
</gene>